<evidence type="ECO:0000313" key="1">
    <source>
        <dbReference type="EMBL" id="PXY91751.1"/>
    </source>
</evidence>
<dbReference type="OrthoDB" id="8607203at2"/>
<comment type="caution">
    <text evidence="1">The sequence shown here is derived from an EMBL/GenBank/DDBJ whole genome shotgun (WGS) entry which is preliminary data.</text>
</comment>
<evidence type="ECO:0008006" key="3">
    <source>
        <dbReference type="Google" id="ProtNLM"/>
    </source>
</evidence>
<keyword evidence="2" id="KW-1185">Reference proteome</keyword>
<dbReference type="Proteomes" id="UP000247673">
    <property type="component" value="Unassembled WGS sequence"/>
</dbReference>
<organism evidence="1 2">
    <name type="scientific">Gilliamella apis</name>
    <dbReference type="NCBI Taxonomy" id="1970738"/>
    <lineage>
        <taxon>Bacteria</taxon>
        <taxon>Pseudomonadati</taxon>
        <taxon>Pseudomonadota</taxon>
        <taxon>Gammaproteobacteria</taxon>
        <taxon>Orbales</taxon>
        <taxon>Orbaceae</taxon>
        <taxon>Gilliamella</taxon>
    </lineage>
</organism>
<gene>
    <name evidence="1" type="ORF">DKK78_05380</name>
</gene>
<dbReference type="EMBL" id="QGLO01000004">
    <property type="protein sequence ID" value="PXY91751.1"/>
    <property type="molecule type" value="Genomic_DNA"/>
</dbReference>
<sequence length="51" mass="5861">MDIFTWKTQLQDTIEMSYGQNVREVNFGDGYTQVAGLGINIHNEKWALTLI</sequence>
<name>A0A2V4DUD1_9GAMM</name>
<dbReference type="AlphaFoldDB" id="A0A2V4DUD1"/>
<dbReference type="Pfam" id="PF05939">
    <property type="entry name" value="Phage_min_tail"/>
    <property type="match status" value="1"/>
</dbReference>
<evidence type="ECO:0000313" key="2">
    <source>
        <dbReference type="Proteomes" id="UP000247673"/>
    </source>
</evidence>
<dbReference type="RefSeq" id="WP_110447684.1">
    <property type="nucleotide sequence ID" value="NZ_CP132381.1"/>
</dbReference>
<accession>A0A2V4DUD1</accession>
<reference evidence="1 2" key="1">
    <citation type="submission" date="2018-05" db="EMBL/GenBank/DDBJ databases">
        <title>Reference genomes for bee gut microbiota database.</title>
        <authorList>
            <person name="Ellegaard K.M."/>
        </authorList>
    </citation>
    <scope>NUCLEOTIDE SEQUENCE [LARGE SCALE GENOMIC DNA]</scope>
    <source>
        <strain evidence="1 2">ESL0172</strain>
    </source>
</reference>
<proteinExistence type="predicted"/>
<protein>
    <recommendedName>
        <fullName evidence="3">Phage tail protein</fullName>
    </recommendedName>
</protein>
<dbReference type="InterPro" id="IPR010265">
    <property type="entry name" value="Phage_lambda_TipM"/>
</dbReference>